<dbReference type="GO" id="GO:0004335">
    <property type="term" value="F:galactokinase activity"/>
    <property type="evidence" value="ECO:0007669"/>
    <property type="project" value="UniProtKB-UniRule"/>
</dbReference>
<dbReference type="RefSeq" id="WP_090658871.1">
    <property type="nucleotide sequence ID" value="NZ_FOXQ01000007.1"/>
</dbReference>
<feature type="domain" description="GHMP kinase N-terminal" evidence="12">
    <location>
        <begin position="91"/>
        <end position="178"/>
    </location>
</feature>
<evidence type="ECO:0000313" key="15">
    <source>
        <dbReference type="EMBL" id="SFQ23577.1"/>
    </source>
</evidence>
<keyword evidence="9" id="KW-0299">Galactose metabolism</keyword>
<dbReference type="Pfam" id="PF10509">
    <property type="entry name" value="GalKase_gal_bdg"/>
    <property type="match status" value="1"/>
</dbReference>
<dbReference type="PROSITE" id="PS00106">
    <property type="entry name" value="GALACTOKINASE"/>
    <property type="match status" value="1"/>
</dbReference>
<dbReference type="InterPro" id="IPR014721">
    <property type="entry name" value="Ribsml_uS5_D2-typ_fold_subgr"/>
</dbReference>
<evidence type="ECO:0000256" key="4">
    <source>
        <dbReference type="ARBA" id="ARBA00022723"/>
    </source>
</evidence>
<dbReference type="Pfam" id="PF00288">
    <property type="entry name" value="GHMP_kinases_N"/>
    <property type="match status" value="1"/>
</dbReference>
<dbReference type="GO" id="GO:0005524">
    <property type="term" value="F:ATP binding"/>
    <property type="evidence" value="ECO:0007669"/>
    <property type="project" value="UniProtKB-UniRule"/>
</dbReference>
<dbReference type="Gene3D" id="3.30.230.10">
    <property type="match status" value="1"/>
</dbReference>
<evidence type="ECO:0000256" key="9">
    <source>
        <dbReference type="ARBA" id="ARBA00023144"/>
    </source>
</evidence>
<gene>
    <name evidence="15" type="ORF">SAMN05444277_10722</name>
</gene>
<dbReference type="PIRSF" id="PIRSF000530">
    <property type="entry name" value="Galactokinase"/>
    <property type="match status" value="1"/>
</dbReference>
<keyword evidence="6 15" id="KW-0418">Kinase</keyword>
<dbReference type="PRINTS" id="PR00959">
    <property type="entry name" value="MEVGALKINASE"/>
</dbReference>
<sequence>MCDTDRLQRLFRQMHHADPLIIRAPGRINLIGEHTDYNNGFVLPAAIDKAIYVAVNKRSDNKIHLYAEEYNENYIADIEKLRQPKFNWSSYVLGVVEQLVKRNYAVTGFNIVIDGDVPVGAGMASSAAIECATVFALSELFDLGISKLDMVMIAQKAEQEFVGLQCGIMDMFTSMFGKKDHVICLDCRSYEYEYFPFKQDGVKIVLLNSSIRHSLAFSEYNSRRKECEQGVALVQQHHPYVQSLRDVNAEMLDKYVAHDKVVYNRCRFVIEENERLLAGCIDLQNNDIAAFGKKMYATHKGLSKLFEVSCTELDILVDLVKSNSGVIGARMMGGGFGGCTINIVKEDAVEELIYDVREAYRERTGFNLAAYVASIEDGACIAETATSLYHE</sequence>
<dbReference type="InterPro" id="IPR019539">
    <property type="entry name" value="GalKase_N"/>
</dbReference>
<dbReference type="GO" id="GO:0006012">
    <property type="term" value="P:galactose metabolic process"/>
    <property type="evidence" value="ECO:0007669"/>
    <property type="project" value="UniProtKB-UniRule"/>
</dbReference>
<evidence type="ECO:0000256" key="10">
    <source>
        <dbReference type="ARBA" id="ARBA00023277"/>
    </source>
</evidence>
<dbReference type="InterPro" id="IPR019741">
    <property type="entry name" value="Galactokinase_CS"/>
</dbReference>
<dbReference type="InterPro" id="IPR000705">
    <property type="entry name" value="Galactokinase"/>
</dbReference>
<dbReference type="SUPFAM" id="SSF54211">
    <property type="entry name" value="Ribosomal protein S5 domain 2-like"/>
    <property type="match status" value="1"/>
</dbReference>
<reference evidence="15 16" key="1">
    <citation type="submission" date="2016-10" db="EMBL/GenBank/DDBJ databases">
        <authorList>
            <person name="de Groot N.N."/>
        </authorList>
    </citation>
    <scope>NUCLEOTIDE SEQUENCE [LARGE SCALE GENOMIC DNA]</scope>
    <source>
        <strain evidence="15 16">DSM 28286</strain>
    </source>
</reference>
<evidence type="ECO:0000259" key="14">
    <source>
        <dbReference type="Pfam" id="PF10509"/>
    </source>
</evidence>
<protein>
    <recommendedName>
        <fullName evidence="11">Galactokinase</fullName>
        <ecNumber evidence="11">2.7.1.6</ecNumber>
    </recommendedName>
</protein>
<comment type="similarity">
    <text evidence="1">Belongs to the GHMP kinase family. GalK subfamily.</text>
</comment>
<evidence type="ECO:0000256" key="5">
    <source>
        <dbReference type="ARBA" id="ARBA00022741"/>
    </source>
</evidence>
<evidence type="ECO:0000259" key="12">
    <source>
        <dbReference type="Pfam" id="PF00288"/>
    </source>
</evidence>
<dbReference type="EC" id="2.7.1.6" evidence="11"/>
<dbReference type="AlphaFoldDB" id="A0A1I5WVL9"/>
<feature type="domain" description="Galactokinase N-terminal" evidence="14">
    <location>
        <begin position="10"/>
        <end position="57"/>
    </location>
</feature>
<dbReference type="InterPro" id="IPR006204">
    <property type="entry name" value="GHMP_kinase_N_dom"/>
</dbReference>
<keyword evidence="2" id="KW-0963">Cytoplasm</keyword>
<dbReference type="InterPro" id="IPR020568">
    <property type="entry name" value="Ribosomal_Su5_D2-typ_SF"/>
</dbReference>
<accession>A0A1I5WVL9</accession>
<keyword evidence="4" id="KW-0479">Metal-binding</keyword>
<dbReference type="NCBIfam" id="TIGR00131">
    <property type="entry name" value="gal_kin"/>
    <property type="match status" value="1"/>
</dbReference>
<evidence type="ECO:0000256" key="3">
    <source>
        <dbReference type="ARBA" id="ARBA00022679"/>
    </source>
</evidence>
<evidence type="ECO:0000313" key="16">
    <source>
        <dbReference type="Proteomes" id="UP000199031"/>
    </source>
</evidence>
<dbReference type="InterPro" id="IPR036554">
    <property type="entry name" value="GHMP_kinase_C_sf"/>
</dbReference>
<evidence type="ECO:0000256" key="8">
    <source>
        <dbReference type="ARBA" id="ARBA00022842"/>
    </source>
</evidence>
<keyword evidence="16" id="KW-1185">Reference proteome</keyword>
<dbReference type="Gene3D" id="3.30.70.890">
    <property type="entry name" value="GHMP kinase, C-terminal domain"/>
    <property type="match status" value="1"/>
</dbReference>
<evidence type="ECO:0000256" key="6">
    <source>
        <dbReference type="ARBA" id="ARBA00022777"/>
    </source>
</evidence>
<evidence type="ECO:0000256" key="1">
    <source>
        <dbReference type="ARBA" id="ARBA00006566"/>
    </source>
</evidence>
<dbReference type="Proteomes" id="UP000199031">
    <property type="component" value="Unassembled WGS sequence"/>
</dbReference>
<evidence type="ECO:0000256" key="11">
    <source>
        <dbReference type="NCBIfam" id="TIGR00131"/>
    </source>
</evidence>
<dbReference type="GO" id="GO:0005829">
    <property type="term" value="C:cytosol"/>
    <property type="evidence" value="ECO:0007669"/>
    <property type="project" value="TreeGrafter"/>
</dbReference>
<keyword evidence="3" id="KW-0808">Transferase</keyword>
<dbReference type="InterPro" id="IPR013750">
    <property type="entry name" value="GHMP_kinase_C_dom"/>
</dbReference>
<dbReference type="PANTHER" id="PTHR10457:SF7">
    <property type="entry name" value="GALACTOKINASE-RELATED"/>
    <property type="match status" value="1"/>
</dbReference>
<dbReference type="STRING" id="1465490.SAMN05444277_10722"/>
<dbReference type="EMBL" id="FOXQ01000007">
    <property type="protein sequence ID" value="SFQ23577.1"/>
    <property type="molecule type" value="Genomic_DNA"/>
</dbReference>
<proteinExistence type="inferred from homology"/>
<dbReference type="FunFam" id="3.30.230.10:FF:000017">
    <property type="entry name" value="Galactokinase"/>
    <property type="match status" value="1"/>
</dbReference>
<keyword evidence="8" id="KW-0460">Magnesium</keyword>
<keyword evidence="10" id="KW-0119">Carbohydrate metabolism</keyword>
<evidence type="ECO:0000256" key="2">
    <source>
        <dbReference type="ARBA" id="ARBA00022490"/>
    </source>
</evidence>
<dbReference type="SUPFAM" id="SSF55060">
    <property type="entry name" value="GHMP Kinase, C-terminal domain"/>
    <property type="match status" value="1"/>
</dbReference>
<dbReference type="FunFam" id="3.30.70.890:FF:000001">
    <property type="entry name" value="Galactokinase"/>
    <property type="match status" value="1"/>
</dbReference>
<organism evidence="15 16">
    <name type="scientific">Parafilimonas terrae</name>
    <dbReference type="NCBI Taxonomy" id="1465490"/>
    <lineage>
        <taxon>Bacteria</taxon>
        <taxon>Pseudomonadati</taxon>
        <taxon>Bacteroidota</taxon>
        <taxon>Chitinophagia</taxon>
        <taxon>Chitinophagales</taxon>
        <taxon>Chitinophagaceae</taxon>
        <taxon>Parafilimonas</taxon>
    </lineage>
</organism>
<evidence type="ECO:0000256" key="7">
    <source>
        <dbReference type="ARBA" id="ARBA00022840"/>
    </source>
</evidence>
<dbReference type="InterPro" id="IPR006206">
    <property type="entry name" value="Mevalonate/galactokinase"/>
</dbReference>
<keyword evidence="7" id="KW-0067">ATP-binding</keyword>
<dbReference type="PRINTS" id="PR00473">
    <property type="entry name" value="GALCTOKINASE"/>
</dbReference>
<evidence type="ECO:0000259" key="13">
    <source>
        <dbReference type="Pfam" id="PF08544"/>
    </source>
</evidence>
<dbReference type="GO" id="GO:0046872">
    <property type="term" value="F:metal ion binding"/>
    <property type="evidence" value="ECO:0007669"/>
    <property type="project" value="UniProtKB-KW"/>
</dbReference>
<keyword evidence="5" id="KW-0547">Nucleotide-binding</keyword>
<dbReference type="OrthoDB" id="250531at2"/>
<name>A0A1I5WVL9_9BACT</name>
<dbReference type="Pfam" id="PF08544">
    <property type="entry name" value="GHMP_kinases_C"/>
    <property type="match status" value="1"/>
</dbReference>
<dbReference type="PANTHER" id="PTHR10457">
    <property type="entry name" value="MEVALONATE KINASE/GALACTOKINASE"/>
    <property type="match status" value="1"/>
</dbReference>
<feature type="domain" description="GHMP kinase C-terminal" evidence="13">
    <location>
        <begin position="283"/>
        <end position="361"/>
    </location>
</feature>